<comment type="caution">
    <text evidence="9">The sequence shown here is derived from an EMBL/GenBank/DDBJ whole genome shotgun (WGS) entry which is preliminary data.</text>
</comment>
<keyword evidence="10" id="KW-1185">Reference proteome</keyword>
<feature type="domain" description="Peptidase S8/S53" evidence="6">
    <location>
        <begin position="188"/>
        <end position="646"/>
    </location>
</feature>
<keyword evidence="2 4" id="KW-0378">Hydrolase</keyword>
<organism evidence="9 10">
    <name type="scientific">Luteimonas colneyensis</name>
    <dbReference type="NCBI Taxonomy" id="2762230"/>
    <lineage>
        <taxon>Bacteria</taxon>
        <taxon>Pseudomonadati</taxon>
        <taxon>Pseudomonadota</taxon>
        <taxon>Gammaproteobacteria</taxon>
        <taxon>Lysobacterales</taxon>
        <taxon>Lysobacteraceae</taxon>
        <taxon>Luteimonas</taxon>
    </lineage>
</organism>
<feature type="active site" description="Charge relay system" evidence="4">
    <location>
        <position position="197"/>
    </location>
</feature>
<dbReference type="SUPFAM" id="SSF52743">
    <property type="entry name" value="Subtilisin-like"/>
    <property type="match status" value="1"/>
</dbReference>
<keyword evidence="3 4" id="KW-0720">Serine protease</keyword>
<dbReference type="InterPro" id="IPR036852">
    <property type="entry name" value="Peptidase_S8/S53_dom_sf"/>
</dbReference>
<evidence type="ECO:0000259" key="8">
    <source>
        <dbReference type="Pfam" id="PF17766"/>
    </source>
</evidence>
<dbReference type="PRINTS" id="PR00723">
    <property type="entry name" value="SUBTILISIN"/>
</dbReference>
<feature type="chain" id="PRO_5047524519" evidence="5">
    <location>
        <begin position="21"/>
        <end position="1094"/>
    </location>
</feature>
<evidence type="ECO:0000259" key="7">
    <source>
        <dbReference type="Pfam" id="PF02225"/>
    </source>
</evidence>
<dbReference type="SUPFAM" id="SSF52025">
    <property type="entry name" value="PA domain"/>
    <property type="match status" value="1"/>
</dbReference>
<evidence type="ECO:0000256" key="4">
    <source>
        <dbReference type="PROSITE-ProRule" id="PRU01240"/>
    </source>
</evidence>
<dbReference type="PROSITE" id="PS51892">
    <property type="entry name" value="SUBTILASE"/>
    <property type="match status" value="1"/>
</dbReference>
<feature type="signal peptide" evidence="5">
    <location>
        <begin position="1"/>
        <end position="20"/>
    </location>
</feature>
<dbReference type="PANTHER" id="PTHR10795">
    <property type="entry name" value="PROPROTEIN CONVERTASE SUBTILISIN/KEXIN"/>
    <property type="match status" value="1"/>
</dbReference>
<reference evidence="9 10" key="1">
    <citation type="submission" date="2020-08" db="EMBL/GenBank/DDBJ databases">
        <title>A Genomic Blueprint of the Chicken Gut Microbiome.</title>
        <authorList>
            <person name="Gilroy R."/>
            <person name="Ravi A."/>
            <person name="Getino M."/>
            <person name="Pursley I."/>
            <person name="Horton D.L."/>
            <person name="Alikhan N.-F."/>
            <person name="Baker D."/>
            <person name="Gharbi K."/>
            <person name="Hall N."/>
            <person name="Watson M."/>
            <person name="Adriaenssens E.M."/>
            <person name="Foster-Nyarko E."/>
            <person name="Jarju S."/>
            <person name="Secka A."/>
            <person name="Antonio M."/>
            <person name="Oren A."/>
            <person name="Chaudhuri R."/>
            <person name="La Ragione R.M."/>
            <person name="Hildebrand F."/>
            <person name="Pallen M.J."/>
        </authorList>
    </citation>
    <scope>NUCLEOTIDE SEQUENCE [LARGE SCALE GENOMIC DNA]</scope>
    <source>
        <strain evidence="9 10">Sa2BVA3</strain>
    </source>
</reference>
<dbReference type="PROSITE" id="PS00138">
    <property type="entry name" value="SUBTILASE_SER"/>
    <property type="match status" value="1"/>
</dbReference>
<dbReference type="Proteomes" id="UP000647183">
    <property type="component" value="Unassembled WGS sequence"/>
</dbReference>
<dbReference type="InterPro" id="IPR003137">
    <property type="entry name" value="PA_domain"/>
</dbReference>
<feature type="domain" description="PA" evidence="7">
    <location>
        <begin position="461"/>
        <end position="533"/>
    </location>
</feature>
<dbReference type="Pfam" id="PF02225">
    <property type="entry name" value="PA"/>
    <property type="match status" value="1"/>
</dbReference>
<evidence type="ECO:0000259" key="6">
    <source>
        <dbReference type="Pfam" id="PF00082"/>
    </source>
</evidence>
<feature type="active site" description="Charge relay system" evidence="4">
    <location>
        <position position="277"/>
    </location>
</feature>
<sequence>MKSSLAKAVAAAVVVSAAGATVVGVKSRSAATAAAQPAPVPVSIAAAKAPKEALEPHIVLFAEPSLAAYRGGVRGLAAPARHAGGRIDVSSRSAGAYVDYLRSRQAARESDISRSLGRGLQVSHRMQHAVNGIVVALAPSEAAKIARMRDVRLVEGYREYAADTDTGPALIGAPAVWSGAAAGSEYQGEGMVAAILDSGINFGSPSFSAVDPVDGYTHVNPLGAGTYLGTCAPGGVDEGRCNDKLIGGYDFVCEAPGNTCANPGFREEPGFGDTNSHGTHVASTVAGNRRTVGISGAQADISGVAPRAGVIAFDICYTNISTGQGLCPNVSAVAAVNQVVADGVADVINYSIGGGSQPWSEAVSLAFLDVVEAGVFVASSAGNSGPAANTLGHLEPWVSSTAASQHGREGFSFLMQVTGPGTVPEPLTAIELTTGANGVGHTQPYPANTPLRVSPTIDAVDDGCAGYPAGSFSGAIAVVRRGSCSFTIKVNSAGAAGAVAVVIANNVADPLIPSVPDTTVPAFGVTQAIGNALRDFQQVNPTATAAIGFPATPVPNTPDALADFSSRGPAGSFSLIKPDVTAPGYAILAAIAGPTITGFENAVGLMNGTSMASPHQAGAALLVRQARPDWTVSEVKSALAMTATSQVFLEDEVTPANPFARGSGRIRVDQAVRAGLVLDESAENYLAADPADGGDPSTLNLPTLANRNCETSCTFTRTFRNVDGRVQTWTASLGGIRGKVAPMVARVPANGTVTFHVTIDSTSLPNDGSWSFGNLQLKASGLRGGKADPVLNLPVGIAVQPPVASLPPVTAASVAAGGQGSVSIPLGNTGGSVLNWSIDNTGDAISRLAERWRGAVGSGFRATRYTDPATAGLLAQFSGDDFVVDSTTRLTAISAEGFVVSGAALATAAQSLQWSIYPDAAGLPAGDPLTNAAAAAWSHASAPNGAGVTLAGGRISIDLDAAGQVVTLPPGRYWVVINTTGTFANRWAWFGSADGQGGFAGINIATNGTGAWVANTSFNSLDLQVDGEVPCGASWLGAIAPSSGALQPGDTQPLVAQLLANGLAAGSYSGYACVASNDPVAPLKATRVALTVTP</sequence>
<dbReference type="InterPro" id="IPR046450">
    <property type="entry name" value="PA_dom_sf"/>
</dbReference>
<comment type="similarity">
    <text evidence="4">Belongs to the peptidase S8 family.</text>
</comment>
<feature type="active site" description="Charge relay system" evidence="4">
    <location>
        <position position="610"/>
    </location>
</feature>
<gene>
    <name evidence="9" type="ORF">H9645_03130</name>
</gene>
<evidence type="ECO:0000256" key="1">
    <source>
        <dbReference type="ARBA" id="ARBA00022670"/>
    </source>
</evidence>
<evidence type="ECO:0000313" key="9">
    <source>
        <dbReference type="EMBL" id="MBD7987019.1"/>
    </source>
</evidence>
<dbReference type="InterPro" id="IPR045051">
    <property type="entry name" value="SBT"/>
</dbReference>
<dbReference type="RefSeq" id="WP_191728250.1">
    <property type="nucleotide sequence ID" value="NZ_JACSQJ010000001.1"/>
</dbReference>
<dbReference type="Gene3D" id="3.40.50.200">
    <property type="entry name" value="Peptidase S8/S53 domain"/>
    <property type="match status" value="1"/>
</dbReference>
<keyword evidence="5" id="KW-0732">Signal</keyword>
<dbReference type="InterPro" id="IPR015500">
    <property type="entry name" value="Peptidase_S8_subtilisin-rel"/>
</dbReference>
<dbReference type="InterPro" id="IPR023828">
    <property type="entry name" value="Peptidase_S8_Ser-AS"/>
</dbReference>
<dbReference type="Gene3D" id="3.50.30.30">
    <property type="match status" value="1"/>
</dbReference>
<accession>A0ABR8UH74</accession>
<dbReference type="InterPro" id="IPR041469">
    <property type="entry name" value="Subtilisin-like_FN3"/>
</dbReference>
<evidence type="ECO:0000256" key="2">
    <source>
        <dbReference type="ARBA" id="ARBA00022801"/>
    </source>
</evidence>
<dbReference type="EMBL" id="JACSQJ010000001">
    <property type="protein sequence ID" value="MBD7987019.1"/>
    <property type="molecule type" value="Genomic_DNA"/>
</dbReference>
<dbReference type="InterPro" id="IPR022398">
    <property type="entry name" value="Peptidase_S8_His-AS"/>
</dbReference>
<evidence type="ECO:0000256" key="3">
    <source>
        <dbReference type="ARBA" id="ARBA00022825"/>
    </source>
</evidence>
<dbReference type="Pfam" id="PF00082">
    <property type="entry name" value="Peptidase_S8"/>
    <property type="match status" value="1"/>
</dbReference>
<keyword evidence="1 4" id="KW-0645">Protease</keyword>
<evidence type="ECO:0000256" key="5">
    <source>
        <dbReference type="SAM" id="SignalP"/>
    </source>
</evidence>
<dbReference type="PROSITE" id="PS00137">
    <property type="entry name" value="SUBTILASE_HIS"/>
    <property type="match status" value="1"/>
</dbReference>
<evidence type="ECO:0000313" key="10">
    <source>
        <dbReference type="Proteomes" id="UP000647183"/>
    </source>
</evidence>
<feature type="domain" description="Subtilisin-like protease fibronectin type-III" evidence="8">
    <location>
        <begin position="699"/>
        <end position="779"/>
    </location>
</feature>
<protein>
    <submittedName>
        <fullName evidence="9">S8 family serine peptidase</fullName>
    </submittedName>
</protein>
<dbReference type="InterPro" id="IPR000209">
    <property type="entry name" value="Peptidase_S8/S53_dom"/>
</dbReference>
<name>A0ABR8UH74_9GAMM</name>
<dbReference type="Pfam" id="PF17766">
    <property type="entry name" value="fn3_6"/>
    <property type="match status" value="1"/>
</dbReference>
<proteinExistence type="inferred from homology"/>